<dbReference type="GO" id="GO:0016301">
    <property type="term" value="F:kinase activity"/>
    <property type="evidence" value="ECO:0007669"/>
    <property type="project" value="UniProtKB-KW"/>
</dbReference>
<reference evidence="3 4" key="1">
    <citation type="journal article" date="2019" name="Plant Biotechnol. J.">
        <title>The red bayberry genome and genetic basis of sex determination.</title>
        <authorList>
            <person name="Jia H.M."/>
            <person name="Jia H.J."/>
            <person name="Cai Q.L."/>
            <person name="Wang Y."/>
            <person name="Zhao H.B."/>
            <person name="Yang W.F."/>
            <person name="Wang G.Y."/>
            <person name="Li Y.H."/>
            <person name="Zhan D.L."/>
            <person name="Shen Y.T."/>
            <person name="Niu Q.F."/>
            <person name="Chang L."/>
            <person name="Qiu J."/>
            <person name="Zhao L."/>
            <person name="Xie H.B."/>
            <person name="Fu W.Y."/>
            <person name="Jin J."/>
            <person name="Li X.W."/>
            <person name="Jiao Y."/>
            <person name="Zhou C.C."/>
            <person name="Tu T."/>
            <person name="Chai C.Y."/>
            <person name="Gao J.L."/>
            <person name="Fan L.J."/>
            <person name="van de Weg E."/>
            <person name="Wang J.Y."/>
            <person name="Gao Z.S."/>
        </authorList>
    </citation>
    <scope>NUCLEOTIDE SEQUENCE [LARGE SCALE GENOMIC DNA]</scope>
    <source>
        <tissue evidence="3">Leaves</tissue>
    </source>
</reference>
<dbReference type="PANTHER" id="PTHR33491">
    <property type="entry name" value="OSJNBA0016N04.9 PROTEIN"/>
    <property type="match status" value="1"/>
</dbReference>
<dbReference type="SUPFAM" id="SSF57196">
    <property type="entry name" value="EGF/Laminin"/>
    <property type="match status" value="1"/>
</dbReference>
<evidence type="ECO:0000313" key="4">
    <source>
        <dbReference type="Proteomes" id="UP000516437"/>
    </source>
</evidence>
<proteinExistence type="predicted"/>
<dbReference type="EMBL" id="RXIC02000247">
    <property type="protein sequence ID" value="KAB1200029.1"/>
    <property type="molecule type" value="Genomic_DNA"/>
</dbReference>
<keyword evidence="3" id="KW-0808">Transferase</keyword>
<keyword evidence="4" id="KW-1185">Reference proteome</keyword>
<accession>A0A6A1UIF7</accession>
<dbReference type="SMART" id="SM00179">
    <property type="entry name" value="EGF_CA"/>
    <property type="match status" value="1"/>
</dbReference>
<comment type="caution">
    <text evidence="3">The sequence shown here is derived from an EMBL/GenBank/DDBJ whole genome shotgun (WGS) entry which is preliminary data.</text>
</comment>
<dbReference type="InterPro" id="IPR001881">
    <property type="entry name" value="EGF-like_Ca-bd_dom"/>
</dbReference>
<dbReference type="AlphaFoldDB" id="A0A6A1UIF7"/>
<dbReference type="GO" id="GO:0005509">
    <property type="term" value="F:calcium ion binding"/>
    <property type="evidence" value="ECO:0007669"/>
    <property type="project" value="InterPro"/>
</dbReference>
<evidence type="ECO:0000313" key="3">
    <source>
        <dbReference type="EMBL" id="KAB1200029.1"/>
    </source>
</evidence>
<feature type="domain" description="EGF-like calcium-binding" evidence="2">
    <location>
        <begin position="93"/>
        <end position="138"/>
    </location>
</feature>
<dbReference type="OrthoDB" id="4062651at2759"/>
<keyword evidence="3" id="KW-0675">Receptor</keyword>
<dbReference type="Gene3D" id="2.90.20.10">
    <property type="entry name" value="Plasmodium vivax P25 domain"/>
    <property type="match status" value="1"/>
</dbReference>
<sequence length="207" mass="23122">MSFNPCSYAFVVKQDLFNFSSAYLDSPVKQNRSVPVVLDWAIGNDTCVNARTRLDYACGGHSTCYESDNCNGYLCKCKKGYDGNPYLPDGCQDIDECKKGNHYKDPNQICRNVAVGYDCPCQEGYEAYNTTDGAASCRAMVHQSRIIIIALGTYIRVVYDFFGTSFSFIYVYPLPLRISSPAPLSELKLGLFDYFKLLTLKPVSSTN</sequence>
<protein>
    <submittedName>
        <fullName evidence="3">Wall-associated receptor kinase 3</fullName>
    </submittedName>
</protein>
<evidence type="ECO:0000256" key="1">
    <source>
        <dbReference type="ARBA" id="ARBA00023157"/>
    </source>
</evidence>
<organism evidence="3 4">
    <name type="scientific">Morella rubra</name>
    <name type="common">Chinese bayberry</name>
    <dbReference type="NCBI Taxonomy" id="262757"/>
    <lineage>
        <taxon>Eukaryota</taxon>
        <taxon>Viridiplantae</taxon>
        <taxon>Streptophyta</taxon>
        <taxon>Embryophyta</taxon>
        <taxon>Tracheophyta</taxon>
        <taxon>Spermatophyta</taxon>
        <taxon>Magnoliopsida</taxon>
        <taxon>eudicotyledons</taxon>
        <taxon>Gunneridae</taxon>
        <taxon>Pentapetalae</taxon>
        <taxon>rosids</taxon>
        <taxon>fabids</taxon>
        <taxon>Fagales</taxon>
        <taxon>Myricaceae</taxon>
        <taxon>Morella</taxon>
    </lineage>
</organism>
<gene>
    <name evidence="3" type="ORF">CJ030_MR0G008621</name>
</gene>
<name>A0A6A1UIF7_9ROSI</name>
<dbReference type="Proteomes" id="UP000516437">
    <property type="component" value="Unassembled WGS sequence"/>
</dbReference>
<evidence type="ECO:0000259" key="2">
    <source>
        <dbReference type="SMART" id="SM00179"/>
    </source>
</evidence>
<keyword evidence="3" id="KW-0418">Kinase</keyword>
<keyword evidence="1" id="KW-1015">Disulfide bond</keyword>